<proteinExistence type="predicted"/>
<gene>
    <name evidence="1" type="ORF">LCGC14_0368590</name>
</gene>
<protein>
    <submittedName>
        <fullName evidence="1">Uncharacterized protein</fullName>
    </submittedName>
</protein>
<evidence type="ECO:0000313" key="1">
    <source>
        <dbReference type="EMBL" id="KKN76662.1"/>
    </source>
</evidence>
<organism evidence="1">
    <name type="scientific">marine sediment metagenome</name>
    <dbReference type="NCBI Taxonomy" id="412755"/>
    <lineage>
        <taxon>unclassified sequences</taxon>
        <taxon>metagenomes</taxon>
        <taxon>ecological metagenomes</taxon>
    </lineage>
</organism>
<accession>A0A0F9TNX3</accession>
<reference evidence="1" key="1">
    <citation type="journal article" date="2015" name="Nature">
        <title>Complex archaea that bridge the gap between prokaryotes and eukaryotes.</title>
        <authorList>
            <person name="Spang A."/>
            <person name="Saw J.H."/>
            <person name="Jorgensen S.L."/>
            <person name="Zaremba-Niedzwiedzka K."/>
            <person name="Martijn J."/>
            <person name="Lind A.E."/>
            <person name="van Eijk R."/>
            <person name="Schleper C."/>
            <person name="Guy L."/>
            <person name="Ettema T.J."/>
        </authorList>
    </citation>
    <scope>NUCLEOTIDE SEQUENCE</scope>
</reference>
<name>A0A0F9TNX3_9ZZZZ</name>
<dbReference type="EMBL" id="LAZR01000292">
    <property type="protein sequence ID" value="KKN76662.1"/>
    <property type="molecule type" value="Genomic_DNA"/>
</dbReference>
<dbReference type="AlphaFoldDB" id="A0A0F9TNX3"/>
<sequence>MLIQPIFNRVGGRPYRWALELVYEGDVIEKYWVDTDQYVYAFEKVAELGEEEIGTVHTVQTWYPDEISNSNIRPMRKHHVGFLTTFHRNFGEDTQYVEVLNDPVNYIGEYGESGVGSQAIDYGEAYTQAQQRIGNYRMGARRNILHLGGTFSDDMLDDLSSVEITDFYPRTILSFPFFPPKPVNYVQSARINLLTTDGGYVNYLKSIHPSVNNNETFLGEQGTGFRRIIWAADALTTHATVLTDSDSVDVQDIETVLDAAIGTDLDAGTGITTFLPVSGEDITVNIPGKHIVRSTDVGYTIEIYSDATLATLTSSIAFSTDGATAGDVEITAGNNIIYLDADANLTLTDGTRSITMNGSTVDVT</sequence>
<comment type="caution">
    <text evidence="1">The sequence shown here is derived from an EMBL/GenBank/DDBJ whole genome shotgun (WGS) entry which is preliminary data.</text>
</comment>